<dbReference type="InterPro" id="IPR004125">
    <property type="entry name" value="Signal_recog_particle_SRP54_M"/>
</dbReference>
<keyword evidence="7 10" id="KW-0733">Signal recognition particle</keyword>
<dbReference type="PANTHER" id="PTHR11564:SF5">
    <property type="entry name" value="SIGNAL RECOGNITION PARTICLE SUBUNIT SRP54"/>
    <property type="match status" value="1"/>
</dbReference>
<dbReference type="PROSITE" id="PS00300">
    <property type="entry name" value="SRP54"/>
    <property type="match status" value="1"/>
</dbReference>
<dbReference type="InterPro" id="IPR004780">
    <property type="entry name" value="SRP"/>
</dbReference>
<dbReference type="InterPro" id="IPR027417">
    <property type="entry name" value="P-loop_NTPase"/>
</dbReference>
<gene>
    <name evidence="10 12" type="primary">ffh</name>
    <name evidence="12" type="ORF">Hsar01_00307</name>
</gene>
<dbReference type="InterPro" id="IPR003593">
    <property type="entry name" value="AAA+_ATPase"/>
</dbReference>
<dbReference type="Gene3D" id="1.10.260.30">
    <property type="entry name" value="Signal recognition particle, SRP54 subunit, M-domain"/>
    <property type="match status" value="1"/>
</dbReference>
<dbReference type="Gene3D" id="3.40.50.300">
    <property type="entry name" value="P-loop containing nucleotide triphosphate hydrolases"/>
    <property type="match status" value="1"/>
</dbReference>
<dbReference type="SMART" id="SM00382">
    <property type="entry name" value="AAA"/>
    <property type="match status" value="1"/>
</dbReference>
<feature type="binding site" evidence="10">
    <location>
        <begin position="188"/>
        <end position="192"/>
    </location>
    <ligand>
        <name>GTP</name>
        <dbReference type="ChEBI" id="CHEBI:37565"/>
    </ligand>
</feature>
<keyword evidence="4 10" id="KW-0378">Hydrolase</keyword>
<dbReference type="InterPro" id="IPR036891">
    <property type="entry name" value="Signal_recog_part_SRP54_M_sf"/>
</dbReference>
<comment type="domain">
    <text evidence="10">Composed of three domains: the N-terminal N domain, which is responsible for interactions with the ribosome, the central G domain, which binds GTP, and the C-terminal M domain, which binds the RNA and the signal sequence of the RNC.</text>
</comment>
<dbReference type="PANTHER" id="PTHR11564">
    <property type="entry name" value="SIGNAL RECOGNITION PARTICLE 54K PROTEIN SRP54"/>
    <property type="match status" value="1"/>
</dbReference>
<dbReference type="EC" id="3.6.5.4" evidence="10"/>
<evidence type="ECO:0000256" key="4">
    <source>
        <dbReference type="ARBA" id="ARBA00022801"/>
    </source>
</evidence>
<dbReference type="Pfam" id="PF02978">
    <property type="entry name" value="SRP_SPB"/>
    <property type="match status" value="1"/>
</dbReference>
<dbReference type="EMBL" id="BAABRI010000001">
    <property type="protein sequence ID" value="GAA5481101.1"/>
    <property type="molecule type" value="Genomic_DNA"/>
</dbReference>
<evidence type="ECO:0000256" key="6">
    <source>
        <dbReference type="ARBA" id="ARBA00023134"/>
    </source>
</evidence>
<dbReference type="Pfam" id="PF00448">
    <property type="entry name" value="SRP54"/>
    <property type="match status" value="1"/>
</dbReference>
<comment type="function">
    <text evidence="10">Involved in targeting and insertion of nascent membrane proteins into the cytoplasmic membrane. Binds to the hydrophobic signal sequence of the ribosome-nascent chain (RNC) as it emerges from the ribosomes. The SRP-RNC complex is then targeted to the cytoplasmic membrane where it interacts with the SRP receptor FtsY.</text>
</comment>
<comment type="subcellular location">
    <subcellularLocation>
        <location evidence="10">Cytoplasm</location>
    </subcellularLocation>
    <text evidence="10">The SRP-RNC complex is targeted to the cytoplasmic membrane.</text>
</comment>
<keyword evidence="5 10" id="KW-0694">RNA-binding</keyword>
<dbReference type="InterPro" id="IPR042101">
    <property type="entry name" value="SRP54_N_sf"/>
</dbReference>
<evidence type="ECO:0000256" key="1">
    <source>
        <dbReference type="ARBA" id="ARBA00005450"/>
    </source>
</evidence>
<dbReference type="HAMAP" id="MF_00306">
    <property type="entry name" value="SRP54"/>
    <property type="match status" value="1"/>
</dbReference>
<dbReference type="SMART" id="SM00962">
    <property type="entry name" value="SRP54"/>
    <property type="match status" value="1"/>
</dbReference>
<dbReference type="Proteomes" id="UP001476282">
    <property type="component" value="Unassembled WGS sequence"/>
</dbReference>
<feature type="binding site" evidence="10">
    <location>
        <begin position="105"/>
        <end position="112"/>
    </location>
    <ligand>
        <name>GTP</name>
        <dbReference type="ChEBI" id="CHEBI:37565"/>
    </ligand>
</feature>
<dbReference type="NCBIfam" id="TIGR00959">
    <property type="entry name" value="ffh"/>
    <property type="match status" value="1"/>
</dbReference>
<dbReference type="CDD" id="cd18539">
    <property type="entry name" value="SRP_G"/>
    <property type="match status" value="1"/>
</dbReference>
<evidence type="ECO:0000256" key="2">
    <source>
        <dbReference type="ARBA" id="ARBA00022490"/>
    </source>
</evidence>
<reference evidence="12 13" key="1">
    <citation type="submission" date="2024-02" db="EMBL/GenBank/DDBJ databases">
        <title>Haloferula sargassicola NBRC 104335.</title>
        <authorList>
            <person name="Ichikawa N."/>
            <person name="Katano-Makiyama Y."/>
            <person name="Hidaka K."/>
        </authorList>
    </citation>
    <scope>NUCLEOTIDE SEQUENCE [LARGE SCALE GENOMIC DNA]</scope>
    <source>
        <strain evidence="12 13">NBRC 104335</strain>
    </source>
</reference>
<organism evidence="12 13">
    <name type="scientific">Haloferula sargassicola</name>
    <dbReference type="NCBI Taxonomy" id="490096"/>
    <lineage>
        <taxon>Bacteria</taxon>
        <taxon>Pseudomonadati</taxon>
        <taxon>Verrucomicrobiota</taxon>
        <taxon>Verrucomicrobiia</taxon>
        <taxon>Verrucomicrobiales</taxon>
        <taxon>Verrucomicrobiaceae</taxon>
        <taxon>Haloferula</taxon>
    </lineage>
</organism>
<comment type="similarity">
    <text evidence="1 10">Belongs to the GTP-binding SRP family. SRP54 subfamily.</text>
</comment>
<feature type="domain" description="SRP54-type proteins GTP-binding" evidence="11">
    <location>
        <begin position="267"/>
        <end position="280"/>
    </location>
</feature>
<dbReference type="Gene3D" id="1.20.120.140">
    <property type="entry name" value="Signal recognition particle SRP54, nucleotide-binding domain"/>
    <property type="match status" value="1"/>
</dbReference>
<dbReference type="InterPro" id="IPR000897">
    <property type="entry name" value="SRP54_GTPase_dom"/>
</dbReference>
<evidence type="ECO:0000256" key="9">
    <source>
        <dbReference type="ARBA" id="ARBA00048027"/>
    </source>
</evidence>
<dbReference type="SUPFAM" id="SSF52540">
    <property type="entry name" value="P-loop containing nucleoside triphosphate hydrolases"/>
    <property type="match status" value="1"/>
</dbReference>
<keyword evidence="6 10" id="KW-0342">GTP-binding</keyword>
<keyword evidence="3 10" id="KW-0547">Nucleotide-binding</keyword>
<keyword evidence="8 10" id="KW-0687">Ribonucleoprotein</keyword>
<dbReference type="RefSeq" id="WP_353565256.1">
    <property type="nucleotide sequence ID" value="NZ_BAABRI010000001.1"/>
</dbReference>
<dbReference type="SMART" id="SM00963">
    <property type="entry name" value="SRP54_N"/>
    <property type="match status" value="1"/>
</dbReference>
<sequence>MFSALSDSLDKTFRNLRGVGKISEKNIADALREIRLALLEADVEFTVAKTFIEHVKEQAMGAEVLKSVKPGEQIVKIFHDELAELLGGDQVPLELEGEARILLCGLNGAGKTTTAGKLAGRLKREGRRPLLVACDLYRPAAIDQLATVASQVEVPVYTPDASETDVVKVATDALAWAATQPHDVVIFDTAGRQEIDERLVEELKRLHAFLSPGETLLVADAATGQGAVSVARHFDEAVSITGIILTKLDSDARGGAALSMRAVTGKPIKYVGEGEKLDQLFEFHPDRMADRILGMGDVVGMVEQVAARIDEKDAMKSIERLSTGQFDFYDFLDQMKMIGKLGDMKGLMALMPGFNKIKKQLPDAAFDPKRMKRTEAIVLSMTPDERRRPEIIKASRRRRIAAGSGVDVIEVNRLLKQFGEMRKMMRSPNKMKKMMGGMPGMGGGKPGKGGFPGMGGFPGLGKGGGMPDMSQLGDLGDLGDIDSLLKGMGGKKRR</sequence>
<evidence type="ECO:0000313" key="13">
    <source>
        <dbReference type="Proteomes" id="UP001476282"/>
    </source>
</evidence>
<evidence type="ECO:0000256" key="5">
    <source>
        <dbReference type="ARBA" id="ARBA00022884"/>
    </source>
</evidence>
<protein>
    <recommendedName>
        <fullName evidence="10">Signal recognition particle protein</fullName>
        <ecNumber evidence="10">3.6.5.4</ecNumber>
    </recommendedName>
    <alternativeName>
        <fullName evidence="10">Fifty-four homolog</fullName>
    </alternativeName>
</protein>
<evidence type="ECO:0000313" key="12">
    <source>
        <dbReference type="EMBL" id="GAA5481101.1"/>
    </source>
</evidence>
<proteinExistence type="inferred from homology"/>
<keyword evidence="2 10" id="KW-0963">Cytoplasm</keyword>
<name>A0ABP9UK65_9BACT</name>
<dbReference type="InterPro" id="IPR013822">
    <property type="entry name" value="Signal_recog_particl_SRP54_hlx"/>
</dbReference>
<keyword evidence="13" id="KW-1185">Reference proteome</keyword>
<accession>A0ABP9UK65</accession>
<comment type="caution">
    <text evidence="12">The sequence shown here is derived from an EMBL/GenBank/DDBJ whole genome shotgun (WGS) entry which is preliminary data.</text>
</comment>
<dbReference type="Pfam" id="PF02881">
    <property type="entry name" value="SRP54_N"/>
    <property type="match status" value="1"/>
</dbReference>
<evidence type="ECO:0000256" key="10">
    <source>
        <dbReference type="HAMAP-Rule" id="MF_00306"/>
    </source>
</evidence>
<dbReference type="SUPFAM" id="SSF47446">
    <property type="entry name" value="Signal peptide-binding domain"/>
    <property type="match status" value="1"/>
</dbReference>
<feature type="binding site" evidence="10">
    <location>
        <begin position="246"/>
        <end position="249"/>
    </location>
    <ligand>
        <name>GTP</name>
        <dbReference type="ChEBI" id="CHEBI:37565"/>
    </ligand>
</feature>
<dbReference type="SUPFAM" id="SSF47364">
    <property type="entry name" value="Domain of the SRP/SRP receptor G-proteins"/>
    <property type="match status" value="1"/>
</dbReference>
<evidence type="ECO:0000259" key="11">
    <source>
        <dbReference type="PROSITE" id="PS00300"/>
    </source>
</evidence>
<evidence type="ECO:0000256" key="3">
    <source>
        <dbReference type="ARBA" id="ARBA00022741"/>
    </source>
</evidence>
<comment type="catalytic activity">
    <reaction evidence="9 10">
        <text>GTP + H2O = GDP + phosphate + H(+)</text>
        <dbReference type="Rhea" id="RHEA:19669"/>
        <dbReference type="ChEBI" id="CHEBI:15377"/>
        <dbReference type="ChEBI" id="CHEBI:15378"/>
        <dbReference type="ChEBI" id="CHEBI:37565"/>
        <dbReference type="ChEBI" id="CHEBI:43474"/>
        <dbReference type="ChEBI" id="CHEBI:58189"/>
        <dbReference type="EC" id="3.6.5.4"/>
    </reaction>
</comment>
<dbReference type="InterPro" id="IPR022941">
    <property type="entry name" value="SRP54"/>
</dbReference>
<comment type="subunit">
    <text evidence="10">Part of the signal recognition particle protein translocation system, which is composed of SRP and FtsY.</text>
</comment>
<evidence type="ECO:0000256" key="8">
    <source>
        <dbReference type="ARBA" id="ARBA00023274"/>
    </source>
</evidence>
<evidence type="ECO:0000256" key="7">
    <source>
        <dbReference type="ARBA" id="ARBA00023135"/>
    </source>
</evidence>
<dbReference type="InterPro" id="IPR036225">
    <property type="entry name" value="SRP/SRP_N"/>
</dbReference>